<dbReference type="InterPro" id="IPR001254">
    <property type="entry name" value="Trypsin_dom"/>
</dbReference>
<dbReference type="PANTHER" id="PTHR24260:SF143">
    <property type="entry name" value="SERINE PROTEASE GD-LIKE PROTEIN"/>
    <property type="match status" value="1"/>
</dbReference>
<feature type="signal peptide" evidence="1">
    <location>
        <begin position="1"/>
        <end position="22"/>
    </location>
</feature>
<protein>
    <recommendedName>
        <fullName evidence="2">Peptidase S1 domain-containing protein</fullName>
    </recommendedName>
</protein>
<dbReference type="Proteomes" id="UP000625711">
    <property type="component" value="Unassembled WGS sequence"/>
</dbReference>
<feature type="chain" id="PRO_5032477195" description="Peptidase S1 domain-containing protein" evidence="1">
    <location>
        <begin position="23"/>
        <end position="264"/>
    </location>
</feature>
<keyword evidence="4" id="KW-1185">Reference proteome</keyword>
<sequence length="264" mass="28932">MKLLWVLTLLFAIAVFPNGTLAVANGTVDEPHSRPWIAMVLPTISLVEYQYCAGILISLNYILTVASCFHTDDKYIKIHSLGTFLGVYNWYTLEGFVQASGTIPINKVHQHENFNATTFENDIAIIELDIPARPIKGLVEIANLATEEDVQLGQVGRVSGWHYPVRESNQGLSHGGEVTVVDNSVCQETYPSYAINENVICASGYVAFCNGDQGTGLLINGKIVGMGIGPKSVLVSAEQCPVVPNTYLYIPKYLDWIKAHSDLE</sequence>
<dbReference type="AlphaFoldDB" id="A0A834HPT8"/>
<dbReference type="OrthoDB" id="8189841at2759"/>
<dbReference type="GO" id="GO:0006508">
    <property type="term" value="P:proteolysis"/>
    <property type="evidence" value="ECO:0007669"/>
    <property type="project" value="InterPro"/>
</dbReference>
<dbReference type="PANTHER" id="PTHR24260">
    <property type="match status" value="1"/>
</dbReference>
<dbReference type="InterPro" id="IPR051333">
    <property type="entry name" value="CLIP_Serine_Protease"/>
</dbReference>
<dbReference type="GO" id="GO:0004252">
    <property type="term" value="F:serine-type endopeptidase activity"/>
    <property type="evidence" value="ECO:0007669"/>
    <property type="project" value="InterPro"/>
</dbReference>
<evidence type="ECO:0000313" key="4">
    <source>
        <dbReference type="Proteomes" id="UP000625711"/>
    </source>
</evidence>
<reference evidence="3" key="1">
    <citation type="submission" date="2020-08" db="EMBL/GenBank/DDBJ databases">
        <title>Genome sequencing and assembly of the red palm weevil Rhynchophorus ferrugineus.</title>
        <authorList>
            <person name="Dias G.B."/>
            <person name="Bergman C.M."/>
            <person name="Manee M."/>
        </authorList>
    </citation>
    <scope>NUCLEOTIDE SEQUENCE</scope>
    <source>
        <strain evidence="3">AA-2017</strain>
        <tissue evidence="3">Whole larva</tissue>
    </source>
</reference>
<feature type="domain" description="Peptidase S1" evidence="2">
    <location>
        <begin position="23"/>
        <end position="262"/>
    </location>
</feature>
<organism evidence="3 4">
    <name type="scientific">Rhynchophorus ferrugineus</name>
    <name type="common">Red palm weevil</name>
    <name type="synonym">Curculio ferrugineus</name>
    <dbReference type="NCBI Taxonomy" id="354439"/>
    <lineage>
        <taxon>Eukaryota</taxon>
        <taxon>Metazoa</taxon>
        <taxon>Ecdysozoa</taxon>
        <taxon>Arthropoda</taxon>
        <taxon>Hexapoda</taxon>
        <taxon>Insecta</taxon>
        <taxon>Pterygota</taxon>
        <taxon>Neoptera</taxon>
        <taxon>Endopterygota</taxon>
        <taxon>Coleoptera</taxon>
        <taxon>Polyphaga</taxon>
        <taxon>Cucujiformia</taxon>
        <taxon>Curculionidae</taxon>
        <taxon>Dryophthorinae</taxon>
        <taxon>Rhynchophorus</taxon>
    </lineage>
</organism>
<dbReference type="Gene3D" id="2.40.10.10">
    <property type="entry name" value="Trypsin-like serine proteases"/>
    <property type="match status" value="1"/>
</dbReference>
<comment type="caution">
    <text evidence="3">The sequence shown here is derived from an EMBL/GenBank/DDBJ whole genome shotgun (WGS) entry which is preliminary data.</text>
</comment>
<gene>
    <name evidence="3" type="ORF">GWI33_020758</name>
</gene>
<proteinExistence type="predicted"/>
<dbReference type="SMART" id="SM00020">
    <property type="entry name" value="Tryp_SPc"/>
    <property type="match status" value="1"/>
</dbReference>
<keyword evidence="1" id="KW-0732">Signal</keyword>
<dbReference type="Pfam" id="PF00089">
    <property type="entry name" value="Trypsin"/>
    <property type="match status" value="1"/>
</dbReference>
<name>A0A834HPT8_RHYFE</name>
<dbReference type="PROSITE" id="PS50240">
    <property type="entry name" value="TRYPSIN_DOM"/>
    <property type="match status" value="1"/>
</dbReference>
<dbReference type="EMBL" id="JAACXV010014584">
    <property type="protein sequence ID" value="KAF7265674.1"/>
    <property type="molecule type" value="Genomic_DNA"/>
</dbReference>
<evidence type="ECO:0000256" key="1">
    <source>
        <dbReference type="SAM" id="SignalP"/>
    </source>
</evidence>
<dbReference type="InterPro" id="IPR001314">
    <property type="entry name" value="Peptidase_S1A"/>
</dbReference>
<dbReference type="CDD" id="cd00190">
    <property type="entry name" value="Tryp_SPc"/>
    <property type="match status" value="1"/>
</dbReference>
<dbReference type="InterPro" id="IPR009003">
    <property type="entry name" value="Peptidase_S1_PA"/>
</dbReference>
<dbReference type="InterPro" id="IPR043504">
    <property type="entry name" value="Peptidase_S1_PA_chymotrypsin"/>
</dbReference>
<accession>A0A834HPT8</accession>
<dbReference type="PRINTS" id="PR00722">
    <property type="entry name" value="CHYMOTRYPSIN"/>
</dbReference>
<evidence type="ECO:0000313" key="3">
    <source>
        <dbReference type="EMBL" id="KAF7265674.1"/>
    </source>
</evidence>
<dbReference type="SUPFAM" id="SSF50494">
    <property type="entry name" value="Trypsin-like serine proteases"/>
    <property type="match status" value="1"/>
</dbReference>
<evidence type="ECO:0000259" key="2">
    <source>
        <dbReference type="PROSITE" id="PS50240"/>
    </source>
</evidence>